<dbReference type="CDD" id="cd00371">
    <property type="entry name" value="HMA"/>
    <property type="match status" value="1"/>
</dbReference>
<keyword evidence="9" id="KW-1185">Reference proteome</keyword>
<dbReference type="NCBIfam" id="TIGR00003">
    <property type="entry name" value="copper ion binding protein"/>
    <property type="match status" value="1"/>
</dbReference>
<evidence type="ECO:0000259" key="7">
    <source>
        <dbReference type="PROSITE" id="PS50846"/>
    </source>
</evidence>
<comment type="subcellular location">
    <subcellularLocation>
        <location evidence="1">Cytoplasm</location>
    </subcellularLocation>
</comment>
<dbReference type="PROSITE" id="PS01047">
    <property type="entry name" value="HMA_1"/>
    <property type="match status" value="1"/>
</dbReference>
<dbReference type="SUPFAM" id="SSF55008">
    <property type="entry name" value="HMA, heavy metal-associated domain"/>
    <property type="match status" value="1"/>
</dbReference>
<proteinExistence type="predicted"/>
<keyword evidence="6" id="KW-0143">Chaperone</keyword>
<dbReference type="InterPro" id="IPR006122">
    <property type="entry name" value="HMA_Cu_ion-bd"/>
</dbReference>
<reference evidence="8 9" key="1">
    <citation type="submission" date="2023-09" db="EMBL/GenBank/DDBJ databases">
        <title>Microbial mechanism of fulvic acid promoting antimony reduction mineralization in rice fields.</title>
        <authorList>
            <person name="Chen G."/>
            <person name="Lan J."/>
        </authorList>
    </citation>
    <scope>NUCLEOTIDE SEQUENCE [LARGE SCALE GENOMIC DNA]</scope>
    <source>
        <strain evidence="8 9">PS1</strain>
    </source>
</reference>
<protein>
    <recommendedName>
        <fullName evidence="2">Copper chaperone CopZ</fullName>
    </recommendedName>
</protein>
<organism evidence="8 9">
    <name type="scientific">Mesobacillus jeotgali</name>
    <dbReference type="NCBI Taxonomy" id="129985"/>
    <lineage>
        <taxon>Bacteria</taxon>
        <taxon>Bacillati</taxon>
        <taxon>Bacillota</taxon>
        <taxon>Bacilli</taxon>
        <taxon>Bacillales</taxon>
        <taxon>Bacillaceae</taxon>
        <taxon>Mesobacillus</taxon>
    </lineage>
</organism>
<evidence type="ECO:0000313" key="9">
    <source>
        <dbReference type="Proteomes" id="UP001303324"/>
    </source>
</evidence>
<gene>
    <name evidence="8" type="primary">copZ</name>
    <name evidence="8" type="ORF">RH061_11830</name>
</gene>
<evidence type="ECO:0000256" key="3">
    <source>
        <dbReference type="ARBA" id="ARBA00022490"/>
    </source>
</evidence>
<dbReference type="RefSeq" id="WP_192472096.1">
    <property type="nucleotide sequence ID" value="NZ_CP109811.1"/>
</dbReference>
<dbReference type="PRINTS" id="PR00944">
    <property type="entry name" value="CUEXPORT"/>
</dbReference>
<evidence type="ECO:0000256" key="2">
    <source>
        <dbReference type="ARBA" id="ARBA00015313"/>
    </source>
</evidence>
<dbReference type="InterPro" id="IPR036163">
    <property type="entry name" value="HMA_dom_sf"/>
</dbReference>
<dbReference type="PROSITE" id="PS50846">
    <property type="entry name" value="HMA_2"/>
    <property type="match status" value="1"/>
</dbReference>
<sequence>MEKVTLNVLGMSCGHCVKAIEGSVGELPGVSNVKVYLESGKVDVEYSPTEVSLDKIKETIDDQGYDVN</sequence>
<feature type="domain" description="HMA" evidence="7">
    <location>
        <begin position="2"/>
        <end position="68"/>
    </location>
</feature>
<evidence type="ECO:0000256" key="1">
    <source>
        <dbReference type="ARBA" id="ARBA00004496"/>
    </source>
</evidence>
<accession>A0ABY9VAT9</accession>
<dbReference type="PANTHER" id="PTHR46594">
    <property type="entry name" value="P-TYPE CATION-TRANSPORTING ATPASE"/>
    <property type="match status" value="1"/>
</dbReference>
<dbReference type="NCBIfam" id="NF033795">
    <property type="entry name" value="chaper_CopZ_Bs"/>
    <property type="match status" value="1"/>
</dbReference>
<dbReference type="InterPro" id="IPR017969">
    <property type="entry name" value="Heavy-metal-associated_CS"/>
</dbReference>
<evidence type="ECO:0000256" key="4">
    <source>
        <dbReference type="ARBA" id="ARBA00022723"/>
    </source>
</evidence>
<dbReference type="EMBL" id="CP134494">
    <property type="protein sequence ID" value="WNF20895.1"/>
    <property type="molecule type" value="Genomic_DNA"/>
</dbReference>
<dbReference type="Pfam" id="PF00403">
    <property type="entry name" value="HMA"/>
    <property type="match status" value="1"/>
</dbReference>
<dbReference type="PANTHER" id="PTHR46594:SF4">
    <property type="entry name" value="P-TYPE CATION-TRANSPORTING ATPASE"/>
    <property type="match status" value="1"/>
</dbReference>
<keyword evidence="4" id="KW-0479">Metal-binding</keyword>
<evidence type="ECO:0000313" key="8">
    <source>
        <dbReference type="EMBL" id="WNF20895.1"/>
    </source>
</evidence>
<dbReference type="Gene3D" id="3.30.70.100">
    <property type="match status" value="1"/>
</dbReference>
<dbReference type="InterPro" id="IPR049740">
    <property type="entry name" value="CopZ"/>
</dbReference>
<evidence type="ECO:0000256" key="6">
    <source>
        <dbReference type="ARBA" id="ARBA00023186"/>
    </source>
</evidence>
<dbReference type="Proteomes" id="UP001303324">
    <property type="component" value="Chromosome"/>
</dbReference>
<name>A0ABY9VAT9_9BACI</name>
<evidence type="ECO:0000256" key="5">
    <source>
        <dbReference type="ARBA" id="ARBA00023008"/>
    </source>
</evidence>
<keyword evidence="3" id="KW-0963">Cytoplasm</keyword>
<dbReference type="InterPro" id="IPR000428">
    <property type="entry name" value="Cu-bd"/>
</dbReference>
<keyword evidence="5" id="KW-0186">Copper</keyword>
<dbReference type="InterPro" id="IPR006121">
    <property type="entry name" value="HMA_dom"/>
</dbReference>